<dbReference type="RefSeq" id="WP_285049217.1">
    <property type="nucleotide sequence ID" value="NZ_JAMGTK010000019.1"/>
</dbReference>
<evidence type="ECO:0000313" key="1">
    <source>
        <dbReference type="EMBL" id="MDK4512586.1"/>
    </source>
</evidence>
<organism evidence="1 2">
    <name type="scientific">Fusobacterium necrophorum</name>
    <dbReference type="NCBI Taxonomy" id="859"/>
    <lineage>
        <taxon>Bacteria</taxon>
        <taxon>Fusobacteriati</taxon>
        <taxon>Fusobacteriota</taxon>
        <taxon>Fusobacteriia</taxon>
        <taxon>Fusobacteriales</taxon>
        <taxon>Fusobacteriaceae</taxon>
        <taxon>Fusobacterium</taxon>
    </lineage>
</organism>
<dbReference type="Proteomes" id="UP001173223">
    <property type="component" value="Unassembled WGS sequence"/>
</dbReference>
<evidence type="ECO:0000313" key="2">
    <source>
        <dbReference type="Proteomes" id="UP001173223"/>
    </source>
</evidence>
<comment type="caution">
    <text evidence="1">The sequence shown here is derived from an EMBL/GenBank/DDBJ whole genome shotgun (WGS) entry which is preliminary data.</text>
</comment>
<name>A0AAW6WD23_9FUSO</name>
<dbReference type="EMBL" id="JAMGTK010000019">
    <property type="protein sequence ID" value="MDK4512586.1"/>
    <property type="molecule type" value="Genomic_DNA"/>
</dbReference>
<proteinExistence type="predicted"/>
<dbReference type="AlphaFoldDB" id="A0AAW6WD23"/>
<reference evidence="1" key="2">
    <citation type="submission" date="2022-04" db="EMBL/GenBank/DDBJ databases">
        <authorList>
            <person name="Livingstone P.G."/>
        </authorList>
    </citation>
    <scope>NUCLEOTIDE SEQUENCE</scope>
    <source>
        <strain evidence="1">BRON_8</strain>
    </source>
</reference>
<sequence>MEKSKREKKEIAKAMVIAGYTYDEIEAQTGTNRHTLRNWANKEGLQEKQKIFLKNCWLKVLKEIEENKKKRLKLNTKLLNKISEQIEKEKGRSIKTLQQSLLLNEQTEQEIFELDRLERLEKVEFERMIYKDKKKEEIIQQIQQMSDEELEKLQAYFEERERNVNVEQTKC</sequence>
<gene>
    <name evidence="1" type="ORF">MWG07_10020</name>
</gene>
<protein>
    <submittedName>
        <fullName evidence="1">Uncharacterized protein</fullName>
    </submittedName>
</protein>
<keyword evidence="2" id="KW-1185">Reference proteome</keyword>
<accession>A0AAW6WD23</accession>
<reference evidence="1" key="1">
    <citation type="journal article" date="2022" name="Gene">
        <title>A genome-led study on the pathogenesis of Fusobacterium necrophorum infections.</title>
        <authorList>
            <person name="Thapa G."/>
            <person name="Jayal A."/>
            <person name="Sikazwe E."/>
            <person name="Perry T."/>
            <person name="Mohammed Al Balushi A."/>
            <person name="Livingstone P."/>
        </authorList>
    </citation>
    <scope>NUCLEOTIDE SEQUENCE</scope>
    <source>
        <strain evidence="1">BRON_8</strain>
    </source>
</reference>